<keyword evidence="3" id="KW-1185">Reference proteome</keyword>
<evidence type="ECO:0000256" key="1">
    <source>
        <dbReference type="SAM" id="MobiDB-lite"/>
    </source>
</evidence>
<feature type="compositionally biased region" description="Gly residues" evidence="1">
    <location>
        <begin position="677"/>
        <end position="687"/>
    </location>
</feature>
<sequence length="870" mass="94127">MPGPTPKLKHDLDGVKHGENSTSAPTGSLRFHESSFKHIRPALGNTSATYTTGAVPQHSPSQIQKPPAEPQMGLHTKPRDYVDPPINRAGSHRSSIDSSPMEINTSANTCAAPQAKYNAKPAEFINLTPSSFSHTKPPGGYYTHIFQGKPVTVITDASRISHAVDGDTMFGLTPNALDWLEREQEVPPDPTRRPLYPPFSQLQPHQRVLSLAEAQQDWETRDQAHRAAPFPDPTLAQVLANAPQLVEDWYTAVIDLSQIRDTGHTLGCSYLTRRAGNGQLYTTPESIMTLFWKMLSIITEGVTKGHLKTTNVNQITRMRRHGFSSGLCAQQIIDDAIQSIRLEKMILVDLLGPGGKECMTNFVWCPKGYAEVKLYDRTCNMVRKFGGKRAMEKKMATTTTNTETLHAVEDPPSALDDSHTPDQDPPHTEASAAPPDQPLSVSTHTTPPPTQPAASDRPSSLFPAWSALPPTSHLTTPAAASAHRATTDRLSRSPPRPDANLAAFRAHLPLFAAHLYTAVVSVAHIQDNPSSHAYARFVRPPYSFPPTATTPAVRAIQSTCHRFCLSLARAAAAGYARPLAHDGSQPELRRHRAAFMAEVLADDEGVGDEGGSDADVLQRFGAICEAVRREKTIADAFRTGSCRDLKVADLLREPLAYALTKAAHRRSNRTRPDRGGEGAGKGEGAGGAEAVAGGASPAKRRRRGAGDGKSAAAKSGAKRQSGVPQRRGTKKADASADGVPQRSGKKRAWDEDAQPAFRVKRQRPETAEGRMGVIDFKLKPEEKQRRDGGRNVKMEDREPCNPGVDVPVQPQAAVSAGGFQGFKYHGLPMALVLAYMGGSGKSGQVKTEQQLKVEQDVSTLMGDVLAESLD</sequence>
<evidence type="ECO:0000313" key="2">
    <source>
        <dbReference type="EMBL" id="KAL1617769.1"/>
    </source>
</evidence>
<feature type="region of interest" description="Disordered" evidence="1">
    <location>
        <begin position="662"/>
        <end position="808"/>
    </location>
</feature>
<organism evidence="2 3">
    <name type="scientific">Neofusicoccum ribis</name>
    <dbReference type="NCBI Taxonomy" id="45134"/>
    <lineage>
        <taxon>Eukaryota</taxon>
        <taxon>Fungi</taxon>
        <taxon>Dikarya</taxon>
        <taxon>Ascomycota</taxon>
        <taxon>Pezizomycotina</taxon>
        <taxon>Dothideomycetes</taxon>
        <taxon>Dothideomycetes incertae sedis</taxon>
        <taxon>Botryosphaeriales</taxon>
        <taxon>Botryosphaeriaceae</taxon>
        <taxon>Neofusicoccum</taxon>
    </lineage>
</organism>
<feature type="region of interest" description="Disordered" evidence="1">
    <location>
        <begin position="51"/>
        <end position="70"/>
    </location>
</feature>
<feature type="compositionally biased region" description="Basic and acidic residues" evidence="1">
    <location>
        <begin position="8"/>
        <end position="19"/>
    </location>
</feature>
<accession>A0ABR3SE99</accession>
<comment type="caution">
    <text evidence="2">The sequence shown here is derived from an EMBL/GenBank/DDBJ whole genome shotgun (WGS) entry which is preliminary data.</text>
</comment>
<name>A0ABR3SE99_9PEZI</name>
<evidence type="ECO:0000313" key="3">
    <source>
        <dbReference type="Proteomes" id="UP001521116"/>
    </source>
</evidence>
<protein>
    <submittedName>
        <fullName evidence="2">Uncharacterized protein</fullName>
    </submittedName>
</protein>
<dbReference type="EMBL" id="JAJVDC020000223">
    <property type="protein sequence ID" value="KAL1617769.1"/>
    <property type="molecule type" value="Genomic_DNA"/>
</dbReference>
<feature type="region of interest" description="Disordered" evidence="1">
    <location>
        <begin position="1"/>
        <end position="29"/>
    </location>
</feature>
<feature type="region of interest" description="Disordered" evidence="1">
    <location>
        <begin position="391"/>
        <end position="496"/>
    </location>
</feature>
<proteinExistence type="predicted"/>
<feature type="compositionally biased region" description="Polar residues" evidence="1">
    <location>
        <begin position="51"/>
        <end position="64"/>
    </location>
</feature>
<feature type="compositionally biased region" description="Low complexity" evidence="1">
    <location>
        <begin position="708"/>
        <end position="722"/>
    </location>
</feature>
<reference evidence="2 3" key="1">
    <citation type="submission" date="2024-02" db="EMBL/GenBank/DDBJ databases">
        <title>De novo assembly and annotation of 12 fungi associated with fruit tree decline syndrome in Ontario, Canada.</title>
        <authorList>
            <person name="Sulman M."/>
            <person name="Ellouze W."/>
            <person name="Ilyukhin E."/>
        </authorList>
    </citation>
    <scope>NUCLEOTIDE SEQUENCE [LARGE SCALE GENOMIC DNA]</scope>
    <source>
        <strain evidence="2 3">M1-105</strain>
    </source>
</reference>
<gene>
    <name evidence="2" type="ORF">SLS56_010833</name>
</gene>
<dbReference type="Proteomes" id="UP001521116">
    <property type="component" value="Unassembled WGS sequence"/>
</dbReference>
<feature type="compositionally biased region" description="Basic and acidic residues" evidence="1">
    <location>
        <begin position="776"/>
        <end position="799"/>
    </location>
</feature>
<feature type="compositionally biased region" description="Basic and acidic residues" evidence="1">
    <location>
        <begin position="416"/>
        <end position="427"/>
    </location>
</feature>